<dbReference type="Pfam" id="PF00067">
    <property type="entry name" value="p450"/>
    <property type="match status" value="1"/>
</dbReference>
<evidence type="ECO:0000256" key="3">
    <source>
        <dbReference type="ARBA" id="ARBA00022723"/>
    </source>
</evidence>
<dbReference type="FunFam" id="1.10.630.10:FF:000018">
    <property type="entry name" value="Cytochrome P450 monooxygenase"/>
    <property type="match status" value="1"/>
</dbReference>
<gene>
    <name evidence="11" type="ORF">MILUP08_43570</name>
</gene>
<dbReference type="GO" id="GO:0017000">
    <property type="term" value="P:antibiotic biosynthetic process"/>
    <property type="evidence" value="ECO:0007669"/>
    <property type="project" value="UniProtKB-KW"/>
</dbReference>
<keyword evidence="4" id="KW-0521">NADP</keyword>
<evidence type="ECO:0000256" key="4">
    <source>
        <dbReference type="ARBA" id="ARBA00022857"/>
    </source>
</evidence>
<protein>
    <submittedName>
        <fullName evidence="11">Cytochrome P450</fullName>
    </submittedName>
</protein>
<proteinExistence type="inferred from homology"/>
<dbReference type="InterPro" id="IPR002397">
    <property type="entry name" value="Cyt_P450_B"/>
</dbReference>
<keyword evidence="6 10" id="KW-0408">Iron</keyword>
<dbReference type="GO" id="GO:0020037">
    <property type="term" value="F:heme binding"/>
    <property type="evidence" value="ECO:0007669"/>
    <property type="project" value="InterPro"/>
</dbReference>
<keyword evidence="12" id="KW-1185">Reference proteome</keyword>
<evidence type="ECO:0000256" key="9">
    <source>
        <dbReference type="ARBA" id="ARBA00060683"/>
    </source>
</evidence>
<evidence type="ECO:0000256" key="10">
    <source>
        <dbReference type="RuleBase" id="RU000461"/>
    </source>
</evidence>
<dbReference type="Gene3D" id="1.10.630.10">
    <property type="entry name" value="Cytochrome P450"/>
    <property type="match status" value="1"/>
</dbReference>
<dbReference type="SUPFAM" id="SSF48264">
    <property type="entry name" value="Cytochrome P450"/>
    <property type="match status" value="1"/>
</dbReference>
<evidence type="ECO:0000313" key="11">
    <source>
        <dbReference type="EMBL" id="CCH18659.1"/>
    </source>
</evidence>
<accession>I0L4B2</accession>
<dbReference type="InterPro" id="IPR017972">
    <property type="entry name" value="Cyt_P450_CS"/>
</dbReference>
<dbReference type="GO" id="GO:0016705">
    <property type="term" value="F:oxidoreductase activity, acting on paired donors, with incorporation or reduction of molecular oxygen"/>
    <property type="evidence" value="ECO:0007669"/>
    <property type="project" value="InterPro"/>
</dbReference>
<organism evidence="11 12">
    <name type="scientific">Micromonospora lupini str. Lupac 08</name>
    <dbReference type="NCBI Taxonomy" id="1150864"/>
    <lineage>
        <taxon>Bacteria</taxon>
        <taxon>Bacillati</taxon>
        <taxon>Actinomycetota</taxon>
        <taxon>Actinomycetes</taxon>
        <taxon>Micromonosporales</taxon>
        <taxon>Micromonosporaceae</taxon>
        <taxon>Micromonospora</taxon>
    </lineage>
</organism>
<comment type="pathway">
    <text evidence="9">Antibiotic biosynthesis; mycinamicin biosynthesis.</text>
</comment>
<dbReference type="PANTHER" id="PTHR46696:SF1">
    <property type="entry name" value="CYTOCHROME P450 YJIB-RELATED"/>
    <property type="match status" value="1"/>
</dbReference>
<comment type="similarity">
    <text evidence="1 10">Belongs to the cytochrome P450 family.</text>
</comment>
<evidence type="ECO:0000313" key="12">
    <source>
        <dbReference type="Proteomes" id="UP000003448"/>
    </source>
</evidence>
<dbReference type="PANTHER" id="PTHR46696">
    <property type="entry name" value="P450, PUTATIVE (EUROFUNG)-RELATED"/>
    <property type="match status" value="1"/>
</dbReference>
<dbReference type="Proteomes" id="UP000003448">
    <property type="component" value="Unassembled WGS sequence"/>
</dbReference>
<keyword evidence="2 10" id="KW-0349">Heme</keyword>
<reference evidence="12" key="1">
    <citation type="journal article" date="2012" name="J. Bacteriol.">
        <title>Genome Sequence of Micromonospora lupini Lupac 08, Isolated from Root Nodules of Lupinus angustifolius.</title>
        <authorList>
            <person name="Alonso-Vega P."/>
            <person name="Normand P."/>
            <person name="Bacigalupe R."/>
            <person name="Pujic P."/>
            <person name="Lajus A."/>
            <person name="Vallenet D."/>
            <person name="Carro L."/>
            <person name="Coll P."/>
            <person name="Trujillo M.E."/>
        </authorList>
    </citation>
    <scope>NUCLEOTIDE SEQUENCE [LARGE SCALE GENOMIC DNA]</scope>
    <source>
        <strain evidence="12">Lupac 08</strain>
    </source>
</reference>
<sequence>MYLWLSILAGMTSARTGMPPRFDARDPAVLADPYPTYAALRAAGPLCRMGPGSWGVTRYADVARLVRDPRLGSEFPAAYHRMSAGDGAAGDFFGSIILYRDPPEHGRLRRLMAKAFSPALVRRLRPRIEQMVTELLAPATRTGGFDAVSDLAFPLPVMVVCALMGIPPADHERIRPYALDLSKAFAAIVPDDDRPAADRAVEWLRGYLGDILDRRRAEPGEDLLSRMLAATDDDGAVLDHDEIVDNAVFAFFAGFETTTNLIATGVAALLDHPDQLALLRSDPTLTPRAVEEFLRYDAPIQGVARLAREDLDVGDRTIRAGRVLILLLGSANRDPDQFAAPDRLDITRAENPHLSFGGGIHHCLGGYLARVEAQVAFETLLRTFGTLTPAGPAHRQTDGTLRSYASVPVAVRP</sequence>
<dbReference type="AlphaFoldDB" id="I0L4B2"/>
<comment type="caution">
    <text evidence="11">The sequence shown here is derived from an EMBL/GenBank/DDBJ whole genome shotgun (WGS) entry which is preliminary data.</text>
</comment>
<dbReference type="PROSITE" id="PS00086">
    <property type="entry name" value="CYTOCHROME_P450"/>
    <property type="match status" value="1"/>
</dbReference>
<evidence type="ECO:0000256" key="1">
    <source>
        <dbReference type="ARBA" id="ARBA00010617"/>
    </source>
</evidence>
<dbReference type="STRING" id="1150864.MILUP08_43570"/>
<keyword evidence="7 10" id="KW-0503">Monooxygenase</keyword>
<dbReference type="PRINTS" id="PR00359">
    <property type="entry name" value="BP450"/>
</dbReference>
<keyword evidence="8" id="KW-0045">Antibiotic biosynthesis</keyword>
<keyword evidence="5 10" id="KW-0560">Oxidoreductase</keyword>
<dbReference type="EMBL" id="CAIE01000027">
    <property type="protein sequence ID" value="CCH18659.1"/>
    <property type="molecule type" value="Genomic_DNA"/>
</dbReference>
<dbReference type="GO" id="GO:0005506">
    <property type="term" value="F:iron ion binding"/>
    <property type="evidence" value="ECO:0007669"/>
    <property type="project" value="InterPro"/>
</dbReference>
<evidence type="ECO:0000256" key="6">
    <source>
        <dbReference type="ARBA" id="ARBA00023004"/>
    </source>
</evidence>
<name>I0L4B2_9ACTN</name>
<dbReference type="eggNOG" id="COG2124">
    <property type="taxonomic scope" value="Bacteria"/>
</dbReference>
<dbReference type="GO" id="GO:0004497">
    <property type="term" value="F:monooxygenase activity"/>
    <property type="evidence" value="ECO:0007669"/>
    <property type="project" value="UniProtKB-KW"/>
</dbReference>
<evidence type="ECO:0000256" key="7">
    <source>
        <dbReference type="ARBA" id="ARBA00023033"/>
    </source>
</evidence>
<evidence type="ECO:0000256" key="5">
    <source>
        <dbReference type="ARBA" id="ARBA00023002"/>
    </source>
</evidence>
<evidence type="ECO:0000256" key="8">
    <source>
        <dbReference type="ARBA" id="ARBA00023194"/>
    </source>
</evidence>
<dbReference type="InterPro" id="IPR036396">
    <property type="entry name" value="Cyt_P450_sf"/>
</dbReference>
<dbReference type="CDD" id="cd20625">
    <property type="entry name" value="CYP164-like"/>
    <property type="match status" value="1"/>
</dbReference>
<keyword evidence="3 10" id="KW-0479">Metal-binding</keyword>
<evidence type="ECO:0000256" key="2">
    <source>
        <dbReference type="ARBA" id="ARBA00022617"/>
    </source>
</evidence>
<dbReference type="InterPro" id="IPR001128">
    <property type="entry name" value="Cyt_P450"/>
</dbReference>